<dbReference type="EMBL" id="AOME01000024">
    <property type="protein sequence ID" value="EMA54770.1"/>
    <property type="molecule type" value="Genomic_DNA"/>
</dbReference>
<feature type="compositionally biased region" description="Basic and acidic residues" evidence="1">
    <location>
        <begin position="66"/>
        <end position="75"/>
    </location>
</feature>
<evidence type="ECO:0000313" key="3">
    <source>
        <dbReference type="Proteomes" id="UP000011625"/>
    </source>
</evidence>
<evidence type="ECO:0000256" key="1">
    <source>
        <dbReference type="SAM" id="MobiDB-lite"/>
    </source>
</evidence>
<protein>
    <recommendedName>
        <fullName evidence="4">ArsR family transcriptional regulator</fullName>
    </recommendedName>
</protein>
<organism evidence="2 3">
    <name type="scientific">Halococcus salifodinae DSM 8989</name>
    <dbReference type="NCBI Taxonomy" id="1227456"/>
    <lineage>
        <taxon>Archaea</taxon>
        <taxon>Methanobacteriati</taxon>
        <taxon>Methanobacteriota</taxon>
        <taxon>Stenosarchaea group</taxon>
        <taxon>Halobacteria</taxon>
        <taxon>Halobacteriales</taxon>
        <taxon>Halococcaceae</taxon>
        <taxon>Halococcus</taxon>
    </lineage>
</organism>
<dbReference type="Proteomes" id="UP000011625">
    <property type="component" value="Unassembled WGS sequence"/>
</dbReference>
<accession>M0NDK3</accession>
<proteinExistence type="predicted"/>
<gene>
    <name evidence="2" type="ORF">C450_04878</name>
</gene>
<name>M0NDK3_9EURY</name>
<dbReference type="InterPro" id="IPR036388">
    <property type="entry name" value="WH-like_DNA-bd_sf"/>
</dbReference>
<dbReference type="Gene3D" id="1.10.10.10">
    <property type="entry name" value="Winged helix-like DNA-binding domain superfamily/Winged helix DNA-binding domain"/>
    <property type="match status" value="1"/>
</dbReference>
<sequence length="87" mass="10026">MTAFSESVEQQRFDRLMSLSPSAKLVFVVLQNDHPLTTQEIHEETLLPPRTARYALNKLTDADIINKRVNPHEPRSQLYTPQPVAER</sequence>
<dbReference type="OrthoDB" id="350804at2157"/>
<dbReference type="AlphaFoldDB" id="M0NDK3"/>
<feature type="region of interest" description="Disordered" evidence="1">
    <location>
        <begin position="66"/>
        <end position="87"/>
    </location>
</feature>
<dbReference type="PATRIC" id="fig|1227456.3.peg.1000"/>
<keyword evidence="3" id="KW-1185">Reference proteome</keyword>
<dbReference type="InterPro" id="IPR036390">
    <property type="entry name" value="WH_DNA-bd_sf"/>
</dbReference>
<dbReference type="STRING" id="1227456.C450_04878"/>
<evidence type="ECO:0008006" key="4">
    <source>
        <dbReference type="Google" id="ProtNLM"/>
    </source>
</evidence>
<reference evidence="2 3" key="1">
    <citation type="journal article" date="2014" name="PLoS Genet.">
        <title>Phylogenetically driven sequencing of extremely halophilic archaea reveals strategies for static and dynamic osmo-response.</title>
        <authorList>
            <person name="Becker E.A."/>
            <person name="Seitzer P.M."/>
            <person name="Tritt A."/>
            <person name="Larsen D."/>
            <person name="Krusor M."/>
            <person name="Yao A.I."/>
            <person name="Wu D."/>
            <person name="Madern D."/>
            <person name="Eisen J.A."/>
            <person name="Darling A.E."/>
            <person name="Facciotti M.T."/>
        </authorList>
    </citation>
    <scope>NUCLEOTIDE SEQUENCE [LARGE SCALE GENOMIC DNA]</scope>
    <source>
        <strain evidence="2 3">DSM 8989</strain>
    </source>
</reference>
<dbReference type="SUPFAM" id="SSF46785">
    <property type="entry name" value="Winged helix' DNA-binding domain"/>
    <property type="match status" value="1"/>
</dbReference>
<comment type="caution">
    <text evidence="2">The sequence shown here is derived from an EMBL/GenBank/DDBJ whole genome shotgun (WGS) entry which is preliminary data.</text>
</comment>
<evidence type="ECO:0000313" key="2">
    <source>
        <dbReference type="EMBL" id="EMA54770.1"/>
    </source>
</evidence>